<keyword evidence="12" id="KW-0067">ATP-binding</keyword>
<dbReference type="Gene3D" id="1.10.8.500">
    <property type="entry name" value="HAMP domain in histidine kinase"/>
    <property type="match status" value="1"/>
</dbReference>
<evidence type="ECO:0000256" key="17">
    <source>
        <dbReference type="ARBA" id="ARBA00023016"/>
    </source>
</evidence>
<dbReference type="EC" id="2.7.13.3" evidence="5"/>
<comment type="subcellular location">
    <subcellularLocation>
        <location evidence="4">Cell membrane</location>
    </subcellularLocation>
</comment>
<evidence type="ECO:0000256" key="10">
    <source>
        <dbReference type="ARBA" id="ARBA00022777"/>
    </source>
</evidence>
<dbReference type="InterPro" id="IPR003660">
    <property type="entry name" value="HAMP_dom"/>
</dbReference>
<dbReference type="PRINTS" id="PR00344">
    <property type="entry name" value="BCTRLSENSOR"/>
</dbReference>
<evidence type="ECO:0000256" key="13">
    <source>
        <dbReference type="ARBA" id="ARBA00022842"/>
    </source>
</evidence>
<dbReference type="GO" id="GO:0016301">
    <property type="term" value="F:kinase activity"/>
    <property type="evidence" value="ECO:0007669"/>
    <property type="project" value="UniProtKB-KW"/>
</dbReference>
<comment type="cofactor">
    <cofactor evidence="3">
        <name>Mg(2+)</name>
        <dbReference type="ChEBI" id="CHEBI:18420"/>
    </cofactor>
</comment>
<dbReference type="Gene3D" id="3.30.565.10">
    <property type="entry name" value="Histidine kinase-like ATPase, C-terminal domain"/>
    <property type="match status" value="1"/>
</dbReference>
<evidence type="ECO:0000256" key="9">
    <source>
        <dbReference type="ARBA" id="ARBA00022741"/>
    </source>
</evidence>
<feature type="region of interest" description="Disordered" evidence="21">
    <location>
        <begin position="429"/>
        <end position="457"/>
    </location>
</feature>
<evidence type="ECO:0000256" key="8">
    <source>
        <dbReference type="ARBA" id="ARBA00022692"/>
    </source>
</evidence>
<dbReference type="PROSITE" id="PS50885">
    <property type="entry name" value="HAMP"/>
    <property type="match status" value="1"/>
</dbReference>
<protein>
    <recommendedName>
        <fullName evidence="19">Signal transduction histidine-protein kinase/phosphatase MprB</fullName>
        <ecNumber evidence="5">2.7.13.3</ecNumber>
    </recommendedName>
    <alternativeName>
        <fullName evidence="20">Mycobacterial persistence regulator B</fullName>
    </alternativeName>
</protein>
<comment type="caution">
    <text evidence="24">The sequence shown here is derived from an EMBL/GenBank/DDBJ whole genome shotgun (WGS) entry which is preliminary data.</text>
</comment>
<dbReference type="PANTHER" id="PTHR44936:SF9">
    <property type="entry name" value="SENSOR PROTEIN CREC"/>
    <property type="match status" value="1"/>
</dbReference>
<evidence type="ECO:0000259" key="22">
    <source>
        <dbReference type="PROSITE" id="PS50109"/>
    </source>
</evidence>
<name>A0ABT9P1N5_9ACTN</name>
<dbReference type="SUPFAM" id="SSF158472">
    <property type="entry name" value="HAMP domain-like"/>
    <property type="match status" value="1"/>
</dbReference>
<keyword evidence="14" id="KW-0904">Protein phosphatase</keyword>
<evidence type="ECO:0000256" key="5">
    <source>
        <dbReference type="ARBA" id="ARBA00012438"/>
    </source>
</evidence>
<dbReference type="InterPro" id="IPR004358">
    <property type="entry name" value="Sig_transdc_His_kin-like_C"/>
</dbReference>
<dbReference type="SMART" id="SM00387">
    <property type="entry name" value="HATPase_c"/>
    <property type="match status" value="1"/>
</dbReference>
<evidence type="ECO:0000256" key="1">
    <source>
        <dbReference type="ARBA" id="ARBA00000085"/>
    </source>
</evidence>
<keyword evidence="18" id="KW-0464">Manganese</keyword>
<dbReference type="InterPro" id="IPR050980">
    <property type="entry name" value="2C_sensor_his_kinase"/>
</dbReference>
<evidence type="ECO:0000256" key="16">
    <source>
        <dbReference type="ARBA" id="ARBA00023012"/>
    </source>
</evidence>
<evidence type="ECO:0000256" key="20">
    <source>
        <dbReference type="ARBA" id="ARBA00041776"/>
    </source>
</evidence>
<evidence type="ECO:0000256" key="19">
    <source>
        <dbReference type="ARBA" id="ARBA00040454"/>
    </source>
</evidence>
<keyword evidence="13" id="KW-0460">Magnesium</keyword>
<keyword evidence="6" id="KW-0597">Phosphoprotein</keyword>
<keyword evidence="16" id="KW-0902">Two-component regulatory system</keyword>
<evidence type="ECO:0000313" key="25">
    <source>
        <dbReference type="Proteomes" id="UP001235712"/>
    </source>
</evidence>
<evidence type="ECO:0000256" key="3">
    <source>
        <dbReference type="ARBA" id="ARBA00001946"/>
    </source>
</evidence>
<evidence type="ECO:0000256" key="21">
    <source>
        <dbReference type="SAM" id="MobiDB-lite"/>
    </source>
</evidence>
<evidence type="ECO:0000256" key="14">
    <source>
        <dbReference type="ARBA" id="ARBA00022912"/>
    </source>
</evidence>
<dbReference type="Gene3D" id="1.10.287.130">
    <property type="match status" value="1"/>
</dbReference>
<keyword evidence="17" id="KW-0346">Stress response</keyword>
<dbReference type="EMBL" id="JAUSQZ010000001">
    <property type="protein sequence ID" value="MDP9826588.1"/>
    <property type="molecule type" value="Genomic_DNA"/>
</dbReference>
<keyword evidence="7" id="KW-0808">Transferase</keyword>
<keyword evidence="15" id="KW-0472">Membrane</keyword>
<dbReference type="InterPro" id="IPR036097">
    <property type="entry name" value="HisK_dim/P_sf"/>
</dbReference>
<keyword evidence="11" id="KW-0378">Hydrolase</keyword>
<dbReference type="Pfam" id="PF02518">
    <property type="entry name" value="HATPase_c"/>
    <property type="match status" value="1"/>
</dbReference>
<sequence>MRWRLTLLVAATTSAVVLAFLIPLTLLLRSLAEERTLATVTADATNLAQIAASSGADTAKAELDKAASGPDPLGITTIFLPDNSTLGAQVADDSENIDTARTGLAFTTRNDGQAVVYAPALSTEGAYIVRTEVSGAELHRDVGRASLILAALGTLLLALSVGAADTLARRLSDPIKDLAAAADSIRDGRLDIRSPEHGPPEVVAMAGALNRLSARIEQLLISERESVADLSHRLRTPVTALRLDVESVTDPEVARRIEEHVATLERTVSAVVQDARRPVKANVTSRCDVAALVGERVAFWSALADEQGRSLRTWLPSRPTWARIDPVELTDVVDVLIDNVFAHTEEGVPLEVTVNTNAAHEIVLAVQDGGPGLPGADVVARGHSNAGSSGLGLDIVRRAAIASGGRLELGKSRLGGAKVQVVLSPAETRTRERMRQRRKGAGGSLGQRFRKLVGQSS</sequence>
<feature type="domain" description="HAMP" evidence="23">
    <location>
        <begin position="169"/>
        <end position="221"/>
    </location>
</feature>
<dbReference type="Proteomes" id="UP001235712">
    <property type="component" value="Unassembled WGS sequence"/>
</dbReference>
<dbReference type="SUPFAM" id="SSF47384">
    <property type="entry name" value="Homodimeric domain of signal transducing histidine kinase"/>
    <property type="match status" value="1"/>
</dbReference>
<comment type="cofactor">
    <cofactor evidence="2">
        <name>Mn(2+)</name>
        <dbReference type="ChEBI" id="CHEBI:29035"/>
    </cofactor>
</comment>
<evidence type="ECO:0000256" key="6">
    <source>
        <dbReference type="ARBA" id="ARBA00022553"/>
    </source>
</evidence>
<keyword evidence="8" id="KW-0812">Transmembrane</keyword>
<dbReference type="PANTHER" id="PTHR44936">
    <property type="entry name" value="SENSOR PROTEIN CREC"/>
    <property type="match status" value="1"/>
</dbReference>
<dbReference type="PROSITE" id="PS50109">
    <property type="entry name" value="HIS_KIN"/>
    <property type="match status" value="1"/>
</dbReference>
<dbReference type="CDD" id="cd06225">
    <property type="entry name" value="HAMP"/>
    <property type="match status" value="1"/>
</dbReference>
<organism evidence="24 25">
    <name type="scientific">Kineosporia succinea</name>
    <dbReference type="NCBI Taxonomy" id="84632"/>
    <lineage>
        <taxon>Bacteria</taxon>
        <taxon>Bacillati</taxon>
        <taxon>Actinomycetota</taxon>
        <taxon>Actinomycetes</taxon>
        <taxon>Kineosporiales</taxon>
        <taxon>Kineosporiaceae</taxon>
        <taxon>Kineosporia</taxon>
    </lineage>
</organism>
<dbReference type="SUPFAM" id="SSF55874">
    <property type="entry name" value="ATPase domain of HSP90 chaperone/DNA topoisomerase II/histidine kinase"/>
    <property type="match status" value="1"/>
</dbReference>
<keyword evidence="15" id="KW-1133">Transmembrane helix</keyword>
<dbReference type="InterPro" id="IPR036890">
    <property type="entry name" value="HATPase_C_sf"/>
</dbReference>
<accession>A0ABT9P1N5</accession>
<dbReference type="InterPro" id="IPR005467">
    <property type="entry name" value="His_kinase_dom"/>
</dbReference>
<evidence type="ECO:0000256" key="18">
    <source>
        <dbReference type="ARBA" id="ARBA00023211"/>
    </source>
</evidence>
<gene>
    <name evidence="24" type="ORF">J2S57_002337</name>
</gene>
<comment type="catalytic activity">
    <reaction evidence="1">
        <text>ATP + protein L-histidine = ADP + protein N-phospho-L-histidine.</text>
        <dbReference type="EC" id="2.7.13.3"/>
    </reaction>
</comment>
<dbReference type="Pfam" id="PF00672">
    <property type="entry name" value="HAMP"/>
    <property type="match status" value="1"/>
</dbReference>
<evidence type="ECO:0000256" key="11">
    <source>
        <dbReference type="ARBA" id="ARBA00022801"/>
    </source>
</evidence>
<reference evidence="24 25" key="1">
    <citation type="submission" date="2023-07" db="EMBL/GenBank/DDBJ databases">
        <title>Sequencing the genomes of 1000 actinobacteria strains.</title>
        <authorList>
            <person name="Klenk H.-P."/>
        </authorList>
    </citation>
    <scope>NUCLEOTIDE SEQUENCE [LARGE SCALE GENOMIC DNA]</scope>
    <source>
        <strain evidence="24 25">DSM 44388</strain>
    </source>
</reference>
<evidence type="ECO:0000313" key="24">
    <source>
        <dbReference type="EMBL" id="MDP9826588.1"/>
    </source>
</evidence>
<keyword evidence="9" id="KW-0547">Nucleotide-binding</keyword>
<evidence type="ECO:0000256" key="2">
    <source>
        <dbReference type="ARBA" id="ARBA00001936"/>
    </source>
</evidence>
<proteinExistence type="predicted"/>
<feature type="domain" description="Histidine kinase" evidence="22">
    <location>
        <begin position="229"/>
        <end position="427"/>
    </location>
</feature>
<evidence type="ECO:0000256" key="4">
    <source>
        <dbReference type="ARBA" id="ARBA00004236"/>
    </source>
</evidence>
<evidence type="ECO:0000256" key="12">
    <source>
        <dbReference type="ARBA" id="ARBA00022840"/>
    </source>
</evidence>
<dbReference type="RefSeq" id="WP_307241536.1">
    <property type="nucleotide sequence ID" value="NZ_JAUSQZ010000001.1"/>
</dbReference>
<keyword evidence="10 24" id="KW-0418">Kinase</keyword>
<keyword evidence="25" id="KW-1185">Reference proteome</keyword>
<evidence type="ECO:0000256" key="15">
    <source>
        <dbReference type="ARBA" id="ARBA00022989"/>
    </source>
</evidence>
<evidence type="ECO:0000259" key="23">
    <source>
        <dbReference type="PROSITE" id="PS50885"/>
    </source>
</evidence>
<dbReference type="InterPro" id="IPR003594">
    <property type="entry name" value="HATPase_dom"/>
</dbReference>
<evidence type="ECO:0000256" key="7">
    <source>
        <dbReference type="ARBA" id="ARBA00022679"/>
    </source>
</evidence>
<dbReference type="SMART" id="SM00304">
    <property type="entry name" value="HAMP"/>
    <property type="match status" value="1"/>
</dbReference>